<gene>
    <name evidence="1" type="ORF">O181_014064</name>
</gene>
<dbReference type="EMBL" id="AVOT02003708">
    <property type="protein sequence ID" value="MBW0474349.1"/>
    <property type="molecule type" value="Genomic_DNA"/>
</dbReference>
<comment type="caution">
    <text evidence="1">The sequence shown here is derived from an EMBL/GenBank/DDBJ whole genome shotgun (WGS) entry which is preliminary data.</text>
</comment>
<name>A0A9Q3BZF7_9BASI</name>
<accession>A0A9Q3BZF7</accession>
<proteinExistence type="predicted"/>
<dbReference type="Proteomes" id="UP000765509">
    <property type="component" value="Unassembled WGS sequence"/>
</dbReference>
<protein>
    <submittedName>
        <fullName evidence="1">Uncharacterized protein</fullName>
    </submittedName>
</protein>
<dbReference type="OrthoDB" id="3158924at2759"/>
<sequence>MSQTLQDIVTRLCAYGLELKDFNGTIDHWGTLLLALELAYKKSIHFSTNQTLSIIEKGWNIRIPQDLVEINSQNCQLQGNSIKSREAFEDFILVSTTNFNNLKGCKNLEESFAGPSFIKALHGEISVELELSKENSNKHPTVPLRLIKPYKACDNGTFNLRSKVSQHIPLVEKSGT</sequence>
<evidence type="ECO:0000313" key="1">
    <source>
        <dbReference type="EMBL" id="MBW0474349.1"/>
    </source>
</evidence>
<dbReference type="AlphaFoldDB" id="A0A9Q3BZF7"/>
<evidence type="ECO:0000313" key="2">
    <source>
        <dbReference type="Proteomes" id="UP000765509"/>
    </source>
</evidence>
<keyword evidence="2" id="KW-1185">Reference proteome</keyword>
<reference evidence="1" key="1">
    <citation type="submission" date="2021-03" db="EMBL/GenBank/DDBJ databases">
        <title>Draft genome sequence of rust myrtle Austropuccinia psidii MF-1, a brazilian biotype.</title>
        <authorList>
            <person name="Quecine M.C."/>
            <person name="Pachon D.M.R."/>
            <person name="Bonatelli M.L."/>
            <person name="Correr F.H."/>
            <person name="Franceschini L.M."/>
            <person name="Leite T.F."/>
            <person name="Margarido G.R.A."/>
            <person name="Almeida C.A."/>
            <person name="Ferrarezi J.A."/>
            <person name="Labate C.A."/>
        </authorList>
    </citation>
    <scope>NUCLEOTIDE SEQUENCE</scope>
    <source>
        <strain evidence="1">MF-1</strain>
    </source>
</reference>
<organism evidence="1 2">
    <name type="scientific">Austropuccinia psidii MF-1</name>
    <dbReference type="NCBI Taxonomy" id="1389203"/>
    <lineage>
        <taxon>Eukaryota</taxon>
        <taxon>Fungi</taxon>
        <taxon>Dikarya</taxon>
        <taxon>Basidiomycota</taxon>
        <taxon>Pucciniomycotina</taxon>
        <taxon>Pucciniomycetes</taxon>
        <taxon>Pucciniales</taxon>
        <taxon>Sphaerophragmiaceae</taxon>
        <taxon>Austropuccinia</taxon>
    </lineage>
</organism>